<gene>
    <name evidence="2" type="ORF">KOW79_010152</name>
</gene>
<sequence>MESGVGLTLEVGSTTVFKWTDANTAELIVWRVSNNSLFTGKKNTALRAFELFVKEKRLEGKVTPAWVKKKWENLRQKYKDIKSLSMMGGDPLVTPWKWYAVMDQALSGELTMAHSLLSNLSNLSNLTNLSSTSSPFPVPVSSSGQDGPPAKKRKEQYWLAALQELERRQEERERRAAEREEERERRAADREEERERRAAEREEERERQALDREKKREQELLSRQERWERELQAREERREREYREREERRDREAAAREDRLFKLLETFMSKQYNTN</sequence>
<reference evidence="2 3" key="1">
    <citation type="submission" date="2021-06" db="EMBL/GenBank/DDBJ databases">
        <title>Chromosome-level genome assembly of the red-tail catfish (Hemibagrus wyckioides).</title>
        <authorList>
            <person name="Shao F."/>
        </authorList>
    </citation>
    <scope>NUCLEOTIDE SEQUENCE [LARGE SCALE GENOMIC DNA]</scope>
    <source>
        <strain evidence="2">EC202008001</strain>
        <tissue evidence="2">Blood</tissue>
    </source>
</reference>
<evidence type="ECO:0000313" key="2">
    <source>
        <dbReference type="EMBL" id="KAG7326751.1"/>
    </source>
</evidence>
<organism evidence="2 3">
    <name type="scientific">Hemibagrus wyckioides</name>
    <dbReference type="NCBI Taxonomy" id="337641"/>
    <lineage>
        <taxon>Eukaryota</taxon>
        <taxon>Metazoa</taxon>
        <taxon>Chordata</taxon>
        <taxon>Craniata</taxon>
        <taxon>Vertebrata</taxon>
        <taxon>Euteleostomi</taxon>
        <taxon>Actinopterygii</taxon>
        <taxon>Neopterygii</taxon>
        <taxon>Teleostei</taxon>
        <taxon>Ostariophysi</taxon>
        <taxon>Siluriformes</taxon>
        <taxon>Bagridae</taxon>
        <taxon>Hemibagrus</taxon>
    </lineage>
</organism>
<feature type="region of interest" description="Disordered" evidence="1">
    <location>
        <begin position="130"/>
        <end position="152"/>
    </location>
</feature>
<feature type="compositionally biased region" description="Low complexity" evidence="1">
    <location>
        <begin position="130"/>
        <end position="143"/>
    </location>
</feature>
<keyword evidence="3" id="KW-1185">Reference proteome</keyword>
<name>A0A9D3SJF3_9TELE</name>
<dbReference type="Proteomes" id="UP000824219">
    <property type="component" value="Linkage Group LG11"/>
</dbReference>
<proteinExistence type="predicted"/>
<dbReference type="OrthoDB" id="8933168at2759"/>
<dbReference type="EMBL" id="JAHKSW010000011">
    <property type="protein sequence ID" value="KAG7326751.1"/>
    <property type="molecule type" value="Genomic_DNA"/>
</dbReference>
<evidence type="ECO:0000256" key="1">
    <source>
        <dbReference type="SAM" id="MobiDB-lite"/>
    </source>
</evidence>
<comment type="caution">
    <text evidence="2">The sequence shown here is derived from an EMBL/GenBank/DDBJ whole genome shotgun (WGS) entry which is preliminary data.</text>
</comment>
<dbReference type="AlphaFoldDB" id="A0A9D3SJF3"/>
<accession>A0A9D3SJF3</accession>
<protein>
    <submittedName>
        <fullName evidence="2">Uncharacterized protein</fullName>
    </submittedName>
</protein>
<evidence type="ECO:0000313" key="3">
    <source>
        <dbReference type="Proteomes" id="UP000824219"/>
    </source>
</evidence>
<feature type="region of interest" description="Disordered" evidence="1">
    <location>
        <begin position="174"/>
        <end position="253"/>
    </location>
</feature>